<dbReference type="OrthoDB" id="9763909at2"/>
<dbReference type="AlphaFoldDB" id="A0A238JH69"/>
<dbReference type="HAMAP" id="MF_02066">
    <property type="entry name" value="CpoB"/>
    <property type="match status" value="1"/>
</dbReference>
<dbReference type="SUPFAM" id="SSF48452">
    <property type="entry name" value="TPR-like"/>
    <property type="match status" value="1"/>
</dbReference>
<keyword evidence="1" id="KW-0131">Cell cycle</keyword>
<keyword evidence="3" id="KW-1185">Reference proteome</keyword>
<dbReference type="InterPro" id="IPR011990">
    <property type="entry name" value="TPR-like_helical_dom_sf"/>
</dbReference>
<dbReference type="GO" id="GO:0043093">
    <property type="term" value="P:FtsZ-dependent cytokinesis"/>
    <property type="evidence" value="ECO:0007669"/>
    <property type="project" value="UniProtKB-UniRule"/>
</dbReference>
<comment type="function">
    <text evidence="1">Mediates coordination of peptidoglycan synthesis and outer membrane constriction during cell division.</text>
</comment>
<keyword evidence="1" id="KW-0732">Signal</keyword>
<feature type="chain" id="PRO_5013414215" description="Cell division coordinator CpoB" evidence="1">
    <location>
        <begin position="24"/>
        <end position="279"/>
    </location>
</feature>
<dbReference type="RefSeq" id="WP_099248747.1">
    <property type="nucleotide sequence ID" value="NZ_FXXP01000003.1"/>
</dbReference>
<comment type="similarity">
    <text evidence="1">Belongs to the CpoB family.</text>
</comment>
<evidence type="ECO:0000256" key="1">
    <source>
        <dbReference type="HAMAP-Rule" id="MF_02066"/>
    </source>
</evidence>
<gene>
    <name evidence="1" type="primary">cpoB</name>
    <name evidence="2" type="ORF">TRP8649_04158</name>
</gene>
<dbReference type="Proteomes" id="UP000225972">
    <property type="component" value="Unassembled WGS sequence"/>
</dbReference>
<dbReference type="Gene3D" id="1.25.40.10">
    <property type="entry name" value="Tetratricopeptide repeat domain"/>
    <property type="match status" value="1"/>
</dbReference>
<dbReference type="EMBL" id="FXXP01000003">
    <property type="protein sequence ID" value="SMX30018.1"/>
    <property type="molecule type" value="Genomic_DNA"/>
</dbReference>
<proteinExistence type="inferred from homology"/>
<evidence type="ECO:0000313" key="3">
    <source>
        <dbReference type="Proteomes" id="UP000225972"/>
    </source>
</evidence>
<evidence type="ECO:0000313" key="2">
    <source>
        <dbReference type="EMBL" id="SMX30018.1"/>
    </source>
</evidence>
<protein>
    <recommendedName>
        <fullName evidence="1">Cell division coordinator CpoB</fullName>
    </recommendedName>
</protein>
<dbReference type="InterPro" id="IPR034706">
    <property type="entry name" value="CpoB"/>
</dbReference>
<dbReference type="GO" id="GO:0030288">
    <property type="term" value="C:outer membrane-bounded periplasmic space"/>
    <property type="evidence" value="ECO:0007669"/>
    <property type="project" value="UniProtKB-UniRule"/>
</dbReference>
<keyword evidence="1" id="KW-0175">Coiled coil</keyword>
<dbReference type="InterPro" id="IPR019734">
    <property type="entry name" value="TPR_rpt"/>
</dbReference>
<accession>A0A238JH69</accession>
<reference evidence="3" key="1">
    <citation type="submission" date="2017-05" db="EMBL/GenBank/DDBJ databases">
        <authorList>
            <person name="Rodrigo-Torres L."/>
            <person name="Arahal R. D."/>
            <person name="Lucena T."/>
        </authorList>
    </citation>
    <scope>NUCLEOTIDE SEQUENCE [LARGE SCALE GENOMIC DNA]</scope>
    <source>
        <strain evidence="3">CECT 8649</strain>
    </source>
</reference>
<feature type="coiled-coil region" evidence="1">
    <location>
        <begin position="27"/>
        <end position="86"/>
    </location>
</feature>
<sequence length="279" mass="29221" precursor="true">MRKSSVFGPVLAIALAMPLAAQSQETLADIRQDMVVLSVELAKLQRELSTTGGAGVVLSGDQLERINSIETQLQRVTAKAEELEFRISRVVKDGTNRLGDLEFRLCELEPGCDIGNLGQTPLLGGDSGAAAPAPAPAQVVATDGLPLGAGELAVSEEADFLDAQKALTDQDFAGAAQMFALFRETYPQGPLEVAALIGEGRALEGQGDTREAARRYLTAYSGFPEDNSAPEALWRLGVSLAALGSAPEACVTLSEVAARYPGSDFIAQAEASKAEIGCQ</sequence>
<name>A0A238JH69_9RHOB</name>
<dbReference type="Pfam" id="PF13174">
    <property type="entry name" value="TPR_6"/>
    <property type="match status" value="1"/>
</dbReference>
<organism evidence="2 3">
    <name type="scientific">Pelagimonas phthalicica</name>
    <dbReference type="NCBI Taxonomy" id="1037362"/>
    <lineage>
        <taxon>Bacteria</taxon>
        <taxon>Pseudomonadati</taxon>
        <taxon>Pseudomonadota</taxon>
        <taxon>Alphaproteobacteria</taxon>
        <taxon>Rhodobacterales</taxon>
        <taxon>Roseobacteraceae</taxon>
        <taxon>Pelagimonas</taxon>
    </lineage>
</organism>
<keyword evidence="1" id="KW-0574">Periplasm</keyword>
<feature type="signal peptide" evidence="1">
    <location>
        <begin position="1"/>
        <end position="23"/>
    </location>
</feature>
<comment type="subcellular location">
    <subcellularLocation>
        <location evidence="1">Periplasm</location>
    </subcellularLocation>
</comment>
<keyword evidence="1" id="KW-0132">Cell division</keyword>